<evidence type="ECO:0000259" key="6">
    <source>
        <dbReference type="Pfam" id="PF06803"/>
    </source>
</evidence>
<protein>
    <recommendedName>
        <fullName evidence="6">DUF1232 domain-containing protein</fullName>
    </recommendedName>
</protein>
<keyword evidence="3" id="KW-1133">Transmembrane helix</keyword>
<evidence type="ECO:0000256" key="5">
    <source>
        <dbReference type="SAM" id="Coils"/>
    </source>
</evidence>
<keyword evidence="2" id="KW-0812">Transmembrane</keyword>
<dbReference type="InterPro" id="IPR010652">
    <property type="entry name" value="DUF1232"/>
</dbReference>
<dbReference type="AlphaFoldDB" id="A0A160VHC8"/>
<feature type="coiled-coil region" evidence="5">
    <location>
        <begin position="7"/>
        <end position="34"/>
    </location>
</feature>
<dbReference type="Pfam" id="PF06803">
    <property type="entry name" value="DUF1232"/>
    <property type="match status" value="1"/>
</dbReference>
<name>A0A160VHC8_9ZZZZ</name>
<evidence type="ECO:0000256" key="1">
    <source>
        <dbReference type="ARBA" id="ARBA00004127"/>
    </source>
</evidence>
<comment type="subcellular location">
    <subcellularLocation>
        <location evidence="1">Endomembrane system</location>
        <topology evidence="1">Multi-pass membrane protein</topology>
    </subcellularLocation>
</comment>
<evidence type="ECO:0000256" key="4">
    <source>
        <dbReference type="ARBA" id="ARBA00023136"/>
    </source>
</evidence>
<keyword evidence="4" id="KW-0472">Membrane</keyword>
<dbReference type="EMBL" id="FAXC01000370">
    <property type="protein sequence ID" value="CUV10198.1"/>
    <property type="molecule type" value="Genomic_DNA"/>
</dbReference>
<evidence type="ECO:0000313" key="7">
    <source>
        <dbReference type="EMBL" id="CUV10198.1"/>
    </source>
</evidence>
<proteinExistence type="predicted"/>
<evidence type="ECO:0000256" key="2">
    <source>
        <dbReference type="ARBA" id="ARBA00022692"/>
    </source>
</evidence>
<gene>
    <name evidence="7" type="ORF">MGWOODY_Mmi891</name>
</gene>
<organism evidence="7">
    <name type="scientific">hydrothermal vent metagenome</name>
    <dbReference type="NCBI Taxonomy" id="652676"/>
    <lineage>
        <taxon>unclassified sequences</taxon>
        <taxon>metagenomes</taxon>
        <taxon>ecological metagenomes</taxon>
    </lineage>
</organism>
<dbReference type="GO" id="GO:0012505">
    <property type="term" value="C:endomembrane system"/>
    <property type="evidence" value="ECO:0007669"/>
    <property type="project" value="UniProtKB-SubCell"/>
</dbReference>
<feature type="domain" description="DUF1232" evidence="6">
    <location>
        <begin position="81"/>
        <end position="111"/>
    </location>
</feature>
<accession>A0A160VHC8</accession>
<sequence>METPNQIQLTEKDKARYRKEIEQVDLEIEQEVMKRVPDKLELLMGSPHLDNAQLELVQNVAKLYQFLSTYPIQSIELRQKILFALQYFIDPDDDIPDSIPKLGFLDDAAVVRWIVDDIIDDNSEIIQA</sequence>
<keyword evidence="5" id="KW-0175">Coiled coil</keyword>
<evidence type="ECO:0000256" key="3">
    <source>
        <dbReference type="ARBA" id="ARBA00022989"/>
    </source>
</evidence>
<reference evidence="7" key="1">
    <citation type="submission" date="2015-10" db="EMBL/GenBank/DDBJ databases">
        <authorList>
            <person name="Gilbert D.G."/>
        </authorList>
    </citation>
    <scope>NUCLEOTIDE SEQUENCE</scope>
</reference>